<evidence type="ECO:0000259" key="6">
    <source>
        <dbReference type="Pfam" id="PF19036"/>
    </source>
</evidence>
<keyword evidence="4" id="KW-0472">Membrane</keyword>
<dbReference type="GO" id="GO:0000329">
    <property type="term" value="C:fungal-type vacuole membrane"/>
    <property type="evidence" value="ECO:0007669"/>
    <property type="project" value="TreeGrafter"/>
</dbReference>
<keyword evidence="4" id="KW-0072">Autophagy</keyword>
<name>A0AAE0JRW3_9PEZI</name>
<protein>
    <recommendedName>
        <fullName evidence="2 4">Vacuolar fusion protein MON1</fullName>
    </recommendedName>
</protein>
<evidence type="ECO:0000256" key="2">
    <source>
        <dbReference type="ARBA" id="ARBA00018132"/>
    </source>
</evidence>
<comment type="similarity">
    <text evidence="4">Belongs to the MON1/SAND family.</text>
</comment>
<dbReference type="GO" id="GO:0006623">
    <property type="term" value="P:protein targeting to vacuole"/>
    <property type="evidence" value="ECO:0007669"/>
    <property type="project" value="UniProtKB-UniRule"/>
</dbReference>
<comment type="function">
    <text evidence="3">In complex with CCZ1, is required for multiple vacuole delivery pathways including the cytoplasm to vacuole transport (Cvt), autophagy, pexophagy and endocytosis. The MON1-CCZ1 complex acts at the fusion of vesicles with the vacuole, through its regulation of the SNARE complex during the coordinated priming and docking stages of fusion, and particularly at the stage of tethering/docking.</text>
</comment>
<dbReference type="AlphaFoldDB" id="A0AAE0JRW3"/>
<accession>A0AAE0JRW3</accession>
<feature type="compositionally biased region" description="Polar residues" evidence="5">
    <location>
        <begin position="93"/>
        <end position="104"/>
    </location>
</feature>
<comment type="subcellular location">
    <subcellularLocation>
        <location evidence="4">Endosome</location>
        <location evidence="4">Multivesicular body membrane</location>
        <topology evidence="4">Peripheral membrane protein</topology>
    </subcellularLocation>
    <subcellularLocation>
        <location evidence="1 4">Prevacuolar compartment membrane</location>
        <topology evidence="1 4">Peripheral membrane protein</topology>
    </subcellularLocation>
    <subcellularLocation>
        <location evidence="4">Vacuole membrane</location>
        <topology evidence="4">Peripheral membrane protein</topology>
    </subcellularLocation>
</comment>
<feature type="compositionally biased region" description="Low complexity" evidence="5">
    <location>
        <begin position="74"/>
        <end position="92"/>
    </location>
</feature>
<dbReference type="GO" id="GO:0032585">
    <property type="term" value="C:multivesicular body membrane"/>
    <property type="evidence" value="ECO:0007669"/>
    <property type="project" value="UniProtKB-SubCell"/>
</dbReference>
<keyword evidence="4" id="KW-0813">Transport</keyword>
<evidence type="ECO:0000313" key="9">
    <source>
        <dbReference type="EMBL" id="KAK3355854.1"/>
    </source>
</evidence>
<feature type="compositionally biased region" description="Low complexity" evidence="5">
    <location>
        <begin position="440"/>
        <end position="451"/>
    </location>
</feature>
<feature type="region of interest" description="Disordered" evidence="5">
    <location>
        <begin position="554"/>
        <end position="580"/>
    </location>
</feature>
<evidence type="ECO:0000256" key="1">
    <source>
        <dbReference type="ARBA" id="ARBA00004380"/>
    </source>
</evidence>
<dbReference type="RefSeq" id="XP_062687232.1">
    <property type="nucleotide sequence ID" value="XM_062829046.1"/>
</dbReference>
<keyword evidence="4" id="KW-0653">Protein transport</keyword>
<sequence>MDRDIEAGSNYSSNNIQNNESNTEAVDHVSPLPPRPSRKLSDDGASGALHVAAASKPTTQVSTIDISTLSFPDGSRGTFSTSATSATRSVASPQSSASGYTSPRTDPAETVSVASYPATLRPPGDLADLVTGEFNRRSRAWSMLRTQSSSVQPFEASRTGACDSLAGFEKEFDDIPELGEKGITDEQRLSLWKSKMKHYMILSSAGKPIWSRHGDTSLINSYMGVVQTIISFYEGAKDPLLGFTAGNARFVISTQGPLYFVAISRLGESDAQLRSQLDALYMQILSTLTLPTLKNIFAHRPSTDLRKPLEGTESLLSSLADSFTKGSPSALLGALECLRLRKSHRATINNAFLKCRSDKLLYGLIVAGGKLVSVIRPRKHSLHPSDLQLIFNMLFESGGIRAGGGENWVPLCLPAFNNRGYLYMYVSFFDSVDTAAAAAAAAEENNNSNNPEQPPQPPPPKPATSPDEEIAIILISADKESFFELKSMRDKLALQLAKNGSLQLIQSAARQRRPRIETILNTNNSQSTTTEGQIGQLSHFLYKSRANVQFCQSSLSPTFESPPRSSPSEKDSVSSQRKTEKLVSRRRLMTLYHHLHASIHAKHSHLKVLHLVSEDAASLAWITPVFEFYCVAGPNMSRGRYLRSGFGSWNEKWSILRLVAWLQLLKSGLVGCY</sequence>
<dbReference type="GO" id="GO:0035658">
    <property type="term" value="C:Mon1-Ccz1 complex"/>
    <property type="evidence" value="ECO:0007669"/>
    <property type="project" value="TreeGrafter"/>
</dbReference>
<dbReference type="InterPro" id="IPR043970">
    <property type="entry name" value="FUZ/MON1/HPS1_longin_3"/>
</dbReference>
<feature type="compositionally biased region" description="Pro residues" evidence="5">
    <location>
        <begin position="452"/>
        <end position="463"/>
    </location>
</feature>
<comment type="function">
    <text evidence="4">Required for multiple vacuole delivery pathways including the cytoplasm to vacuole transport (Cvt), autophagy, pexophagy and endocytosis.</text>
</comment>
<dbReference type="PANTHER" id="PTHR13027:SF7">
    <property type="entry name" value="VACUOLAR FUSION PROTEIN MON1 HOMOLOG"/>
    <property type="match status" value="1"/>
</dbReference>
<dbReference type="PANTHER" id="PTHR13027">
    <property type="entry name" value="SAND PROTEIN-RELATED"/>
    <property type="match status" value="1"/>
</dbReference>
<evidence type="ECO:0000259" key="8">
    <source>
        <dbReference type="Pfam" id="PF19038"/>
    </source>
</evidence>
<feature type="compositionally biased region" description="Basic and acidic residues" evidence="5">
    <location>
        <begin position="567"/>
        <end position="580"/>
    </location>
</feature>
<dbReference type="Pfam" id="PF19037">
    <property type="entry name" value="Fuz_longin_2"/>
    <property type="match status" value="1"/>
</dbReference>
<feature type="region of interest" description="Disordered" evidence="5">
    <location>
        <begin position="440"/>
        <end position="466"/>
    </location>
</feature>
<keyword evidence="10" id="KW-1185">Reference proteome</keyword>
<evidence type="ECO:0000313" key="10">
    <source>
        <dbReference type="Proteomes" id="UP001278500"/>
    </source>
</evidence>
<feature type="domain" description="FUZ/MON1/HPS1 third Longin" evidence="8">
    <location>
        <begin position="537"/>
        <end position="638"/>
    </location>
</feature>
<dbReference type="InterPro" id="IPR043971">
    <property type="entry name" value="FUZ/MON1/HPS1_longin_2"/>
</dbReference>
<dbReference type="GO" id="GO:0016192">
    <property type="term" value="P:vesicle-mediated transport"/>
    <property type="evidence" value="ECO:0007669"/>
    <property type="project" value="InterPro"/>
</dbReference>
<dbReference type="EMBL" id="JAUEPP010000001">
    <property type="protein sequence ID" value="KAK3355854.1"/>
    <property type="molecule type" value="Genomic_DNA"/>
</dbReference>
<keyword evidence="4" id="KW-0926">Vacuole</keyword>
<dbReference type="InterPro" id="IPR004353">
    <property type="entry name" value="Mon1"/>
</dbReference>
<feature type="domain" description="FUZ/MON1/HPS1 second Longin" evidence="7">
    <location>
        <begin position="359"/>
        <end position="492"/>
    </location>
</feature>
<dbReference type="Pfam" id="PF19038">
    <property type="entry name" value="Fuz_longin_3"/>
    <property type="match status" value="1"/>
</dbReference>
<dbReference type="GO" id="GO:0006914">
    <property type="term" value="P:autophagy"/>
    <property type="evidence" value="ECO:0007669"/>
    <property type="project" value="UniProtKB-UniRule"/>
</dbReference>
<dbReference type="GeneID" id="87866200"/>
<evidence type="ECO:0000259" key="7">
    <source>
        <dbReference type="Pfam" id="PF19037"/>
    </source>
</evidence>
<evidence type="ECO:0000256" key="5">
    <source>
        <dbReference type="SAM" id="MobiDB-lite"/>
    </source>
</evidence>
<organism evidence="9 10">
    <name type="scientific">Neurospora tetraspora</name>
    <dbReference type="NCBI Taxonomy" id="94610"/>
    <lineage>
        <taxon>Eukaryota</taxon>
        <taxon>Fungi</taxon>
        <taxon>Dikarya</taxon>
        <taxon>Ascomycota</taxon>
        <taxon>Pezizomycotina</taxon>
        <taxon>Sordariomycetes</taxon>
        <taxon>Sordariomycetidae</taxon>
        <taxon>Sordariales</taxon>
        <taxon>Sordariaceae</taxon>
        <taxon>Neurospora</taxon>
    </lineage>
</organism>
<feature type="region of interest" description="Disordered" evidence="5">
    <location>
        <begin position="1"/>
        <end position="46"/>
    </location>
</feature>
<feature type="compositionally biased region" description="Polar residues" evidence="5">
    <location>
        <begin position="9"/>
        <end position="24"/>
    </location>
</feature>
<gene>
    <name evidence="9" type="ORF">B0H65DRAFT_536436</name>
</gene>
<dbReference type="Pfam" id="PF19036">
    <property type="entry name" value="Fuz_longin_1"/>
    <property type="match status" value="1"/>
</dbReference>
<comment type="caution">
    <text evidence="9">The sequence shown here is derived from an EMBL/GenBank/DDBJ whole genome shotgun (WGS) entry which is preliminary data.</text>
</comment>
<dbReference type="InterPro" id="IPR043972">
    <property type="entry name" value="FUZ/MON1/HPS1_longin_1"/>
</dbReference>
<proteinExistence type="inferred from homology"/>
<evidence type="ECO:0000256" key="3">
    <source>
        <dbReference type="ARBA" id="ARBA00043892"/>
    </source>
</evidence>
<reference evidence="9" key="2">
    <citation type="submission" date="2023-06" db="EMBL/GenBank/DDBJ databases">
        <authorList>
            <consortium name="Lawrence Berkeley National Laboratory"/>
            <person name="Haridas S."/>
            <person name="Hensen N."/>
            <person name="Bonometti L."/>
            <person name="Westerberg I."/>
            <person name="Brannstrom I.O."/>
            <person name="Guillou S."/>
            <person name="Cros-Aarteil S."/>
            <person name="Calhoun S."/>
            <person name="Kuo A."/>
            <person name="Mondo S."/>
            <person name="Pangilinan J."/>
            <person name="Riley R."/>
            <person name="Labutti K."/>
            <person name="Andreopoulos B."/>
            <person name="Lipzen A."/>
            <person name="Chen C."/>
            <person name="Yanf M."/>
            <person name="Daum C."/>
            <person name="Ng V."/>
            <person name="Clum A."/>
            <person name="Steindorff A."/>
            <person name="Ohm R."/>
            <person name="Martin F."/>
            <person name="Silar P."/>
            <person name="Natvig D."/>
            <person name="Lalanne C."/>
            <person name="Gautier V."/>
            <person name="Ament-Velasquez S.L."/>
            <person name="Kruys A."/>
            <person name="Hutchinson M.I."/>
            <person name="Powell A.J."/>
            <person name="Barry K."/>
            <person name="Miller A.N."/>
            <person name="Grigoriev I.V."/>
            <person name="Debuchy R."/>
            <person name="Gladieux P."/>
            <person name="Thoren M.H."/>
            <person name="Johannesson H."/>
        </authorList>
    </citation>
    <scope>NUCLEOTIDE SEQUENCE</scope>
    <source>
        <strain evidence="9">CBS 560.94</strain>
    </source>
</reference>
<dbReference type="PRINTS" id="PR01546">
    <property type="entry name" value="YEAST73DUF"/>
</dbReference>
<dbReference type="Proteomes" id="UP001278500">
    <property type="component" value="Unassembled WGS sequence"/>
</dbReference>
<evidence type="ECO:0000256" key="4">
    <source>
        <dbReference type="RuleBase" id="RU367048"/>
    </source>
</evidence>
<feature type="region of interest" description="Disordered" evidence="5">
    <location>
        <begin position="68"/>
        <end position="109"/>
    </location>
</feature>
<keyword evidence="4" id="KW-0967">Endosome</keyword>
<reference evidence="9" key="1">
    <citation type="journal article" date="2023" name="Mol. Phylogenet. Evol.">
        <title>Genome-scale phylogeny and comparative genomics of the fungal order Sordariales.</title>
        <authorList>
            <person name="Hensen N."/>
            <person name="Bonometti L."/>
            <person name="Westerberg I."/>
            <person name="Brannstrom I.O."/>
            <person name="Guillou S."/>
            <person name="Cros-Aarteil S."/>
            <person name="Calhoun S."/>
            <person name="Haridas S."/>
            <person name="Kuo A."/>
            <person name="Mondo S."/>
            <person name="Pangilinan J."/>
            <person name="Riley R."/>
            <person name="LaButti K."/>
            <person name="Andreopoulos B."/>
            <person name="Lipzen A."/>
            <person name="Chen C."/>
            <person name="Yan M."/>
            <person name="Daum C."/>
            <person name="Ng V."/>
            <person name="Clum A."/>
            <person name="Steindorff A."/>
            <person name="Ohm R.A."/>
            <person name="Martin F."/>
            <person name="Silar P."/>
            <person name="Natvig D.O."/>
            <person name="Lalanne C."/>
            <person name="Gautier V."/>
            <person name="Ament-Velasquez S.L."/>
            <person name="Kruys A."/>
            <person name="Hutchinson M.I."/>
            <person name="Powell A.J."/>
            <person name="Barry K."/>
            <person name="Miller A.N."/>
            <person name="Grigoriev I.V."/>
            <person name="Debuchy R."/>
            <person name="Gladieux P."/>
            <person name="Hiltunen Thoren M."/>
            <person name="Johannesson H."/>
        </authorList>
    </citation>
    <scope>NUCLEOTIDE SEQUENCE</scope>
    <source>
        <strain evidence="9">CBS 560.94</strain>
    </source>
</reference>
<feature type="domain" description="FUZ/MON1/HPS1 first Longin" evidence="6">
    <location>
        <begin position="197"/>
        <end position="319"/>
    </location>
</feature>